<evidence type="ECO:0000259" key="2">
    <source>
        <dbReference type="PROSITE" id="PS50110"/>
    </source>
</evidence>
<protein>
    <submittedName>
        <fullName evidence="4">LytTR family two component transcriptional regulator</fullName>
    </submittedName>
</protein>
<name>A0A2P8GC36_9BACT</name>
<organism evidence="4 5">
    <name type="scientific">Dyadobacter jiangsuensis</name>
    <dbReference type="NCBI Taxonomy" id="1591085"/>
    <lineage>
        <taxon>Bacteria</taxon>
        <taxon>Pseudomonadati</taxon>
        <taxon>Bacteroidota</taxon>
        <taxon>Cytophagia</taxon>
        <taxon>Cytophagales</taxon>
        <taxon>Spirosomataceae</taxon>
        <taxon>Dyadobacter</taxon>
    </lineage>
</organism>
<comment type="caution">
    <text evidence="4">The sequence shown here is derived from an EMBL/GenBank/DDBJ whole genome shotgun (WGS) entry which is preliminary data.</text>
</comment>
<dbReference type="Gene3D" id="3.40.50.2300">
    <property type="match status" value="1"/>
</dbReference>
<accession>A0A2P8GC36</accession>
<feature type="modified residue" description="4-aspartylphosphate" evidence="1">
    <location>
        <position position="54"/>
    </location>
</feature>
<gene>
    <name evidence="4" type="ORF">CLV60_103321</name>
</gene>
<dbReference type="InterPro" id="IPR007492">
    <property type="entry name" value="LytTR_DNA-bd_dom"/>
</dbReference>
<keyword evidence="1" id="KW-0597">Phosphoprotein</keyword>
<dbReference type="EMBL" id="PYAS01000003">
    <property type="protein sequence ID" value="PSL31455.1"/>
    <property type="molecule type" value="Genomic_DNA"/>
</dbReference>
<dbReference type="AlphaFoldDB" id="A0A2P8GC36"/>
<reference evidence="4 5" key="1">
    <citation type="submission" date="2018-03" db="EMBL/GenBank/DDBJ databases">
        <title>Genomic Encyclopedia of Archaeal and Bacterial Type Strains, Phase II (KMG-II): from individual species to whole genera.</title>
        <authorList>
            <person name="Goeker M."/>
        </authorList>
    </citation>
    <scope>NUCLEOTIDE SEQUENCE [LARGE SCALE GENOMIC DNA]</scope>
    <source>
        <strain evidence="4 5">DSM 29057</strain>
    </source>
</reference>
<dbReference type="OrthoDB" id="1646880at2"/>
<feature type="domain" description="Response regulatory" evidence="2">
    <location>
        <begin position="3"/>
        <end position="114"/>
    </location>
</feature>
<keyword evidence="5" id="KW-1185">Reference proteome</keyword>
<dbReference type="InterPro" id="IPR001789">
    <property type="entry name" value="Sig_transdc_resp-reg_receiver"/>
</dbReference>
<dbReference type="GO" id="GO:0003677">
    <property type="term" value="F:DNA binding"/>
    <property type="evidence" value="ECO:0007669"/>
    <property type="project" value="InterPro"/>
</dbReference>
<dbReference type="Pfam" id="PF00072">
    <property type="entry name" value="Response_reg"/>
    <property type="match status" value="1"/>
</dbReference>
<dbReference type="Proteomes" id="UP000241964">
    <property type="component" value="Unassembled WGS sequence"/>
</dbReference>
<evidence type="ECO:0000256" key="1">
    <source>
        <dbReference type="PROSITE-ProRule" id="PRU00169"/>
    </source>
</evidence>
<dbReference type="Gene3D" id="2.40.50.1020">
    <property type="entry name" value="LytTr DNA-binding domain"/>
    <property type="match status" value="1"/>
</dbReference>
<dbReference type="PROSITE" id="PS50930">
    <property type="entry name" value="HTH_LYTTR"/>
    <property type="match status" value="1"/>
</dbReference>
<dbReference type="GO" id="GO:0000156">
    <property type="term" value="F:phosphorelay response regulator activity"/>
    <property type="evidence" value="ECO:0007669"/>
    <property type="project" value="InterPro"/>
</dbReference>
<dbReference type="PANTHER" id="PTHR37299:SF1">
    <property type="entry name" value="STAGE 0 SPORULATION PROTEIN A HOMOLOG"/>
    <property type="match status" value="1"/>
</dbReference>
<dbReference type="PANTHER" id="PTHR37299">
    <property type="entry name" value="TRANSCRIPTIONAL REGULATOR-RELATED"/>
    <property type="match status" value="1"/>
</dbReference>
<dbReference type="SMART" id="SM00850">
    <property type="entry name" value="LytTR"/>
    <property type="match status" value="1"/>
</dbReference>
<proteinExistence type="predicted"/>
<evidence type="ECO:0000313" key="4">
    <source>
        <dbReference type="EMBL" id="PSL31455.1"/>
    </source>
</evidence>
<sequence>MIKCIAIDDEFLALEIIENYVSKCPFLELAGTFSSPLEALPLLNECGCDLLLLDINMPEVNGMDFLSAIPNPPLVVLTTAYPQFALAGFEAGVVDYLVKPFSFERFLKAIQKAQSRLAPRPAGGTGYLFVRSAHRMIRVDLDDILMLEGKKDYVAVHTQTQVIDTLTTLTAFQDKLPVKDFVRVHRSFIVALNKINTIERNVIYMGDKKVPVGEMFREDLLRRIG</sequence>
<evidence type="ECO:0000259" key="3">
    <source>
        <dbReference type="PROSITE" id="PS50930"/>
    </source>
</evidence>
<dbReference type="Pfam" id="PF04397">
    <property type="entry name" value="LytTR"/>
    <property type="match status" value="1"/>
</dbReference>
<dbReference type="InterPro" id="IPR011006">
    <property type="entry name" value="CheY-like_superfamily"/>
</dbReference>
<dbReference type="InterPro" id="IPR046947">
    <property type="entry name" value="LytR-like"/>
</dbReference>
<evidence type="ECO:0000313" key="5">
    <source>
        <dbReference type="Proteomes" id="UP000241964"/>
    </source>
</evidence>
<dbReference type="SUPFAM" id="SSF52172">
    <property type="entry name" value="CheY-like"/>
    <property type="match status" value="1"/>
</dbReference>
<dbReference type="SMART" id="SM00448">
    <property type="entry name" value="REC"/>
    <property type="match status" value="1"/>
</dbReference>
<dbReference type="PROSITE" id="PS50110">
    <property type="entry name" value="RESPONSE_REGULATORY"/>
    <property type="match status" value="1"/>
</dbReference>
<feature type="domain" description="HTH LytTR-type" evidence="3">
    <location>
        <begin position="128"/>
        <end position="225"/>
    </location>
</feature>
<dbReference type="RefSeq" id="WP_106594791.1">
    <property type="nucleotide sequence ID" value="NZ_PYAS01000003.1"/>
</dbReference>